<dbReference type="Proteomes" id="UP000563524">
    <property type="component" value="Unassembled WGS sequence"/>
</dbReference>
<dbReference type="EMBL" id="JACHOB010000002">
    <property type="protein sequence ID" value="MBB4658650.1"/>
    <property type="molecule type" value="Genomic_DNA"/>
</dbReference>
<accession>A0A840I3N1</accession>
<keyword evidence="1" id="KW-0812">Transmembrane</keyword>
<feature type="transmembrane region" description="Helical" evidence="1">
    <location>
        <begin position="6"/>
        <end position="25"/>
    </location>
</feature>
<gene>
    <name evidence="2" type="ORF">GGQ59_001164</name>
</gene>
<evidence type="ECO:0000313" key="3">
    <source>
        <dbReference type="Proteomes" id="UP000563524"/>
    </source>
</evidence>
<keyword evidence="1" id="KW-0472">Membrane</keyword>
<evidence type="ECO:0000256" key="1">
    <source>
        <dbReference type="SAM" id="Phobius"/>
    </source>
</evidence>
<evidence type="ECO:0000313" key="2">
    <source>
        <dbReference type="EMBL" id="MBB4658650.1"/>
    </source>
</evidence>
<name>A0A840I3N1_9PROT</name>
<protein>
    <submittedName>
        <fullName evidence="2">Uncharacterized protein</fullName>
    </submittedName>
</protein>
<reference evidence="2 3" key="1">
    <citation type="submission" date="2020-08" db="EMBL/GenBank/DDBJ databases">
        <title>Genomic Encyclopedia of Type Strains, Phase IV (KMG-IV): sequencing the most valuable type-strain genomes for metagenomic binning, comparative biology and taxonomic classification.</title>
        <authorList>
            <person name="Goeker M."/>
        </authorList>
    </citation>
    <scope>NUCLEOTIDE SEQUENCE [LARGE SCALE GENOMIC DNA]</scope>
    <source>
        <strain evidence="2 3">DSM 102850</strain>
    </source>
</reference>
<proteinExistence type="predicted"/>
<sequence length="29" mass="3222">MIETNFLHMLIFAGLWATVIVGIKLTSSD</sequence>
<organism evidence="2 3">
    <name type="scientific">Parvularcula dongshanensis</name>
    <dbReference type="NCBI Taxonomy" id="1173995"/>
    <lineage>
        <taxon>Bacteria</taxon>
        <taxon>Pseudomonadati</taxon>
        <taxon>Pseudomonadota</taxon>
        <taxon>Alphaproteobacteria</taxon>
        <taxon>Parvularculales</taxon>
        <taxon>Parvularculaceae</taxon>
        <taxon>Parvularcula</taxon>
    </lineage>
</organism>
<keyword evidence="3" id="KW-1185">Reference proteome</keyword>
<comment type="caution">
    <text evidence="2">The sequence shown here is derived from an EMBL/GenBank/DDBJ whole genome shotgun (WGS) entry which is preliminary data.</text>
</comment>
<dbReference type="AlphaFoldDB" id="A0A840I3N1"/>
<keyword evidence="1" id="KW-1133">Transmembrane helix</keyword>